<dbReference type="InterPro" id="IPR009430">
    <property type="entry name" value="GvpL/GvpF"/>
</dbReference>
<dbReference type="GeneID" id="12446604"/>
<dbReference type="OrthoDB" id="350702at2157"/>
<evidence type="ECO:0000256" key="4">
    <source>
        <dbReference type="SAM" id="Coils"/>
    </source>
</evidence>
<evidence type="ECO:0000256" key="2">
    <source>
        <dbReference type="ARBA" id="ARBA00035108"/>
    </source>
</evidence>
<dbReference type="GO" id="GO:0031411">
    <property type="term" value="C:gas vesicle"/>
    <property type="evidence" value="ECO:0007669"/>
    <property type="project" value="UniProtKB-SubCell"/>
</dbReference>
<evidence type="ECO:0000256" key="5">
    <source>
        <dbReference type="SAM" id="MobiDB-lite"/>
    </source>
</evidence>
<dbReference type="GO" id="GO:0031412">
    <property type="term" value="P:gas vesicle organization"/>
    <property type="evidence" value="ECO:0007669"/>
    <property type="project" value="InterPro"/>
</dbReference>
<feature type="region of interest" description="Disordered" evidence="5">
    <location>
        <begin position="237"/>
        <end position="275"/>
    </location>
</feature>
<dbReference type="NCBIfam" id="NF045778">
    <property type="entry name" value="gas_vesic_GvpL"/>
    <property type="match status" value="1"/>
</dbReference>
<evidence type="ECO:0000256" key="3">
    <source>
        <dbReference type="ARBA" id="ARBA00035643"/>
    </source>
</evidence>
<dbReference type="PANTHER" id="PTHR36852">
    <property type="entry name" value="PROTEIN GVPL 2"/>
    <property type="match status" value="1"/>
</dbReference>
<evidence type="ECO:0000313" key="7">
    <source>
        <dbReference type="Proteomes" id="UP000007954"/>
    </source>
</evidence>
<comment type="similarity">
    <text evidence="3">Belongs to the gas vesicle GvpF/GvpL family.</text>
</comment>
<protein>
    <submittedName>
        <fullName evidence="6">Gas-vesicle-associated protein GvpL</fullName>
    </submittedName>
</protein>
<dbReference type="PANTHER" id="PTHR36852:SF1">
    <property type="entry name" value="PROTEIN GVPL 2"/>
    <property type="match status" value="1"/>
</dbReference>
<dbReference type="RefSeq" id="WP_014555585.1">
    <property type="nucleotide sequence ID" value="NC_017459.1"/>
</dbReference>
<comment type="subcellular location">
    <subcellularLocation>
        <location evidence="2">Gas vesicle</location>
    </subcellularLocation>
</comment>
<dbReference type="KEGG" id="hwc:Hqrw_1904"/>
<dbReference type="AlphaFoldDB" id="G0LIA0"/>
<organism evidence="6 7">
    <name type="scientific">Haloquadratum walsbyi (strain DSM 16854 / JCM 12705 / C23)</name>
    <dbReference type="NCBI Taxonomy" id="768065"/>
    <lineage>
        <taxon>Archaea</taxon>
        <taxon>Methanobacteriati</taxon>
        <taxon>Methanobacteriota</taxon>
        <taxon>Stenosarchaea group</taxon>
        <taxon>Halobacteria</taxon>
        <taxon>Halobacteriales</taxon>
        <taxon>Haloferacaceae</taxon>
        <taxon>Haloquadratum</taxon>
    </lineage>
</organism>
<dbReference type="EMBL" id="FR746099">
    <property type="protein sequence ID" value="CCC39820.1"/>
    <property type="molecule type" value="Genomic_DNA"/>
</dbReference>
<name>G0LIA0_HALWC</name>
<dbReference type="HOGENOM" id="CLU_065736_1_0_2"/>
<feature type="region of interest" description="Disordered" evidence="5">
    <location>
        <begin position="1"/>
        <end position="25"/>
    </location>
</feature>
<feature type="coiled-coil region" evidence="4">
    <location>
        <begin position="167"/>
        <end position="220"/>
    </location>
</feature>
<reference evidence="6 7" key="1">
    <citation type="journal article" date="2011" name="PLoS ONE">
        <title>Haloquadratum walsbyi: limited diversity in a global pond.</title>
        <authorList>
            <person name="Dyall-Smith M."/>
            <person name="Pfeiffer F."/>
            <person name="Klee K."/>
            <person name="Palm P."/>
            <person name="Gross K."/>
            <person name="Schuster S.C."/>
            <person name="Rampp M."/>
            <person name="Oesterhelt D."/>
        </authorList>
    </citation>
    <scope>NUCLEOTIDE SEQUENCE [LARGE SCALE GENOMIC DNA]</scope>
    <source>
        <strain evidence="7">DSM 16854 / JCM 12705 / C23</strain>
    </source>
</reference>
<proteinExistence type="inferred from homology"/>
<evidence type="ECO:0000256" key="1">
    <source>
        <dbReference type="ARBA" id="ARBA00022987"/>
    </source>
</evidence>
<sequence length="326" mass="35923">MTDDSFSSVEKSNNVGDESQTDARSTNIDNGRYIYCLVDTGSHMSEPPSDDEIGTDGIEGASPSIVHAKGDVIDSSGRVGAVVHSCTQTYEAPNLATVQQRILSHQRVVDAAGSIYDTPLPLRFNTVFEGGDQSVQAWVHDNYDQIYSALMTLAGTWEYRIGLVWDANRFESLAVKTDEELQRIEDQRTSANEGTAFLLNKQYKRRLATLRSERRNELIEVLQTSVEPLAAEITEQGSQDIDIGGLSDREIKGNDGETDTSDCETTSDTKRNEDEDKELIERLAVRVSADAEAALGNRLDEFVDRDGVSVTFTGPWPPYTFAPNIG</sequence>
<accession>G0LIA0</accession>
<dbReference type="Pfam" id="PF06386">
    <property type="entry name" value="GvpL_GvpF"/>
    <property type="match status" value="1"/>
</dbReference>
<dbReference type="Proteomes" id="UP000007954">
    <property type="component" value="Chromosome"/>
</dbReference>
<gene>
    <name evidence="6" type="primary">gvpL</name>
    <name evidence="6" type="ordered locus">Hqrw_1904</name>
</gene>
<dbReference type="InterPro" id="IPR054796">
    <property type="entry name" value="Gas_vesic_GvpL"/>
</dbReference>
<evidence type="ECO:0000313" key="6">
    <source>
        <dbReference type="EMBL" id="CCC39820.1"/>
    </source>
</evidence>
<keyword evidence="4" id="KW-0175">Coiled coil</keyword>
<keyword evidence="1" id="KW-0304">Gas vesicle</keyword>